<evidence type="ECO:0000256" key="4">
    <source>
        <dbReference type="ARBA" id="ARBA00022898"/>
    </source>
</evidence>
<dbReference type="Proteomes" id="UP000444960">
    <property type="component" value="Unassembled WGS sequence"/>
</dbReference>
<evidence type="ECO:0000259" key="5">
    <source>
        <dbReference type="Pfam" id="PF00155"/>
    </source>
</evidence>
<proteinExistence type="predicted"/>
<keyword evidence="2 6" id="KW-0032">Aminotransferase</keyword>
<keyword evidence="7" id="KW-1185">Reference proteome</keyword>
<dbReference type="AlphaFoldDB" id="A0A7I9V672"/>
<keyword evidence="4" id="KW-0663">Pyridoxal phosphate</keyword>
<keyword evidence="3 6" id="KW-0808">Transferase</keyword>
<comment type="caution">
    <text evidence="6">The sequence shown here is derived from an EMBL/GenBank/DDBJ whole genome shotgun (WGS) entry which is preliminary data.</text>
</comment>
<sequence length="371" mass="40539">MPTFSDRIDGLRPSPIRTILSVVDRPGMVSFAGGLPATTMLPDWSGSFAPDLLQYGPSEGEPALRRAVAERLRALGVDAPDDRVIILSGSQQGIDLVAKLLVDPGTVTAVEQPTYLAALQVFRFYGARFTDLADPTASLAYAVPTFANPTGACMSDAARAALADACRDSGTVLFEDDPYRELAYDAVDRAPIVARMHGASWVYQGSFSKTFAPGLRLGFMTASADLFDRLVILKQAVDLHSSRLSQQIVLDAVSDGDWTDRLERLADFYRARRDDFDSLLTRYLGDLADWRRPSGGLFFWLTLRDRIDTRTLLDDAVAAGVAFMPGEEFYADEPELGTMRLNFSHSDSADADRGLAILADLIAERIAARSR</sequence>
<evidence type="ECO:0000313" key="7">
    <source>
        <dbReference type="Proteomes" id="UP000444960"/>
    </source>
</evidence>
<feature type="domain" description="Aminotransferase class I/classII large" evidence="5">
    <location>
        <begin position="51"/>
        <end position="354"/>
    </location>
</feature>
<gene>
    <name evidence="6" type="ORF">nbrc107696_13310</name>
</gene>
<dbReference type="Gene3D" id="3.90.1150.10">
    <property type="entry name" value="Aspartate Aminotransferase, domain 1"/>
    <property type="match status" value="1"/>
</dbReference>
<dbReference type="Pfam" id="PF00155">
    <property type="entry name" value="Aminotran_1_2"/>
    <property type="match status" value="1"/>
</dbReference>
<dbReference type="GO" id="GO:0030170">
    <property type="term" value="F:pyridoxal phosphate binding"/>
    <property type="evidence" value="ECO:0007669"/>
    <property type="project" value="InterPro"/>
</dbReference>
<dbReference type="CDD" id="cd00609">
    <property type="entry name" value="AAT_like"/>
    <property type="match status" value="1"/>
</dbReference>
<dbReference type="SUPFAM" id="SSF53383">
    <property type="entry name" value="PLP-dependent transferases"/>
    <property type="match status" value="1"/>
</dbReference>
<dbReference type="InterPro" id="IPR015422">
    <property type="entry name" value="PyrdxlP-dep_Trfase_small"/>
</dbReference>
<protein>
    <submittedName>
        <fullName evidence="6">Aminotransferase</fullName>
    </submittedName>
</protein>
<reference evidence="7" key="1">
    <citation type="submission" date="2019-06" db="EMBL/GenBank/DDBJ databases">
        <title>Gordonia isolated from sludge of a wastewater treatment plant.</title>
        <authorList>
            <person name="Tamura T."/>
            <person name="Aoyama K."/>
            <person name="Kang Y."/>
            <person name="Saito S."/>
            <person name="Akiyama N."/>
            <person name="Yazawa K."/>
            <person name="Gonoi T."/>
            <person name="Mikami Y."/>
        </authorList>
    </citation>
    <scope>NUCLEOTIDE SEQUENCE [LARGE SCALE GENOMIC DNA]</scope>
    <source>
        <strain evidence="7">NBRC 107696</strain>
    </source>
</reference>
<dbReference type="PANTHER" id="PTHR42790:SF19">
    <property type="entry name" value="KYNURENINE_ALPHA-AMINOADIPATE AMINOTRANSFERASE, MITOCHONDRIAL"/>
    <property type="match status" value="1"/>
</dbReference>
<dbReference type="InterPro" id="IPR004839">
    <property type="entry name" value="Aminotransferase_I/II_large"/>
</dbReference>
<accession>A0A7I9V672</accession>
<dbReference type="InterPro" id="IPR050859">
    <property type="entry name" value="Class-I_PLP-dep_aminotransf"/>
</dbReference>
<dbReference type="GO" id="GO:0008483">
    <property type="term" value="F:transaminase activity"/>
    <property type="evidence" value="ECO:0007669"/>
    <property type="project" value="UniProtKB-KW"/>
</dbReference>
<dbReference type="EMBL" id="BJOV01000003">
    <property type="protein sequence ID" value="GEE00885.1"/>
    <property type="molecule type" value="Genomic_DNA"/>
</dbReference>
<evidence type="ECO:0000256" key="2">
    <source>
        <dbReference type="ARBA" id="ARBA00022576"/>
    </source>
</evidence>
<evidence type="ECO:0000256" key="1">
    <source>
        <dbReference type="ARBA" id="ARBA00001933"/>
    </source>
</evidence>
<name>A0A7I9V672_9ACTN</name>
<dbReference type="InterPro" id="IPR015421">
    <property type="entry name" value="PyrdxlP-dep_Trfase_major"/>
</dbReference>
<dbReference type="PANTHER" id="PTHR42790">
    <property type="entry name" value="AMINOTRANSFERASE"/>
    <property type="match status" value="1"/>
</dbReference>
<comment type="cofactor">
    <cofactor evidence="1">
        <name>pyridoxal 5'-phosphate</name>
        <dbReference type="ChEBI" id="CHEBI:597326"/>
    </cofactor>
</comment>
<evidence type="ECO:0000313" key="6">
    <source>
        <dbReference type="EMBL" id="GEE00885.1"/>
    </source>
</evidence>
<dbReference type="Gene3D" id="3.40.640.10">
    <property type="entry name" value="Type I PLP-dependent aspartate aminotransferase-like (Major domain)"/>
    <property type="match status" value="1"/>
</dbReference>
<evidence type="ECO:0000256" key="3">
    <source>
        <dbReference type="ARBA" id="ARBA00022679"/>
    </source>
</evidence>
<dbReference type="GO" id="GO:1901605">
    <property type="term" value="P:alpha-amino acid metabolic process"/>
    <property type="evidence" value="ECO:0007669"/>
    <property type="project" value="TreeGrafter"/>
</dbReference>
<dbReference type="RefSeq" id="WP_228461246.1">
    <property type="nucleotide sequence ID" value="NZ_BJOV01000003.1"/>
</dbReference>
<organism evidence="6 7">
    <name type="scientific">Gordonia spumicola</name>
    <dbReference type="NCBI Taxonomy" id="589161"/>
    <lineage>
        <taxon>Bacteria</taxon>
        <taxon>Bacillati</taxon>
        <taxon>Actinomycetota</taxon>
        <taxon>Actinomycetes</taxon>
        <taxon>Mycobacteriales</taxon>
        <taxon>Gordoniaceae</taxon>
        <taxon>Gordonia</taxon>
    </lineage>
</organism>
<dbReference type="InterPro" id="IPR015424">
    <property type="entry name" value="PyrdxlP-dep_Trfase"/>
</dbReference>